<keyword evidence="1" id="KW-0732">Signal</keyword>
<gene>
    <name evidence="3" type="ORF">SH580_21040</name>
</gene>
<dbReference type="SUPFAM" id="SSF69322">
    <property type="entry name" value="Tricorn protease domain 2"/>
    <property type="match status" value="1"/>
</dbReference>
<dbReference type="EMBL" id="CP138858">
    <property type="protein sequence ID" value="WPJ95904.1"/>
    <property type="molecule type" value="Genomic_DNA"/>
</dbReference>
<dbReference type="SUPFAM" id="SSF52129">
    <property type="entry name" value="Caspase-like"/>
    <property type="match status" value="1"/>
</dbReference>
<reference evidence="3 4" key="1">
    <citation type="submission" date="2023-11" db="EMBL/GenBank/DDBJ databases">
        <title>Coraliomargarita sp. nov., isolated from marine algae.</title>
        <authorList>
            <person name="Lee J.K."/>
            <person name="Baek J.H."/>
            <person name="Kim J.M."/>
            <person name="Choi D.G."/>
            <person name="Jeon C.O."/>
        </authorList>
    </citation>
    <scope>NUCLEOTIDE SEQUENCE [LARGE SCALE GENOMIC DNA]</scope>
    <source>
        <strain evidence="3 4">J2-16</strain>
    </source>
</reference>
<keyword evidence="4" id="KW-1185">Reference proteome</keyword>
<accession>A0ABZ0RKW8</accession>
<name>A0ABZ0RKW8_9BACT</name>
<dbReference type="InterPro" id="IPR011600">
    <property type="entry name" value="Pept_C14_caspase"/>
</dbReference>
<feature type="chain" id="PRO_5046252215" evidence="1">
    <location>
        <begin position="24"/>
        <end position="1167"/>
    </location>
</feature>
<dbReference type="InterPro" id="IPR029030">
    <property type="entry name" value="Caspase-like_dom_sf"/>
</dbReference>
<proteinExistence type="predicted"/>
<organism evidence="3 4">
    <name type="scientific">Coraliomargarita algicola</name>
    <dbReference type="NCBI Taxonomy" id="3092156"/>
    <lineage>
        <taxon>Bacteria</taxon>
        <taxon>Pseudomonadati</taxon>
        <taxon>Verrucomicrobiota</taxon>
        <taxon>Opitutia</taxon>
        <taxon>Puniceicoccales</taxon>
        <taxon>Coraliomargaritaceae</taxon>
        <taxon>Coraliomargarita</taxon>
    </lineage>
</organism>
<dbReference type="Gene3D" id="3.40.50.1460">
    <property type="match status" value="1"/>
</dbReference>
<dbReference type="Proteomes" id="UP001324993">
    <property type="component" value="Chromosome"/>
</dbReference>
<feature type="signal peptide" evidence="1">
    <location>
        <begin position="1"/>
        <end position="23"/>
    </location>
</feature>
<evidence type="ECO:0000313" key="3">
    <source>
        <dbReference type="EMBL" id="WPJ95904.1"/>
    </source>
</evidence>
<dbReference type="RefSeq" id="WP_319832773.1">
    <property type="nucleotide sequence ID" value="NZ_CP138858.1"/>
</dbReference>
<sequence>MKRLQTLILCIALFLQLTHSAIADTIIDRNASLDTLSPQRNYALTSGQFGTVISSAKTLLPKFIVSDAHTQIAFFSNDDRFFYYVDPVQGFYRLNLATGKSDRLSDLKEITFVYESPESNCFYLVTSEGSWSKSTAYHIYRLDPGKATKRLTTVTPDSAPAIGAFQLLSHIESGRILILANELTPAKTHMQSDVYGDTRVIELEMESGKLTTLNTFPQTTQIEYNHVRPTKPNSTVLEFTNTKGNYHLLDPYKGEVLRIIDVPGVEFELGRAGMVIAQRIIKEEGKERFFIDYLESGSLKTLQNFEVADKKEMRATRIEGDYLAEEATQWLSRSGAFFQVDKQSGNELQRFSLDYSRIRLLGHAPQDANKLLLAVQKDYGSDTQLVHYDLAEKTEIKEVARPSKFKFREFAFHPSKPEFFATDENDNVHFFRITRSSIQHSLRGQTAVDVAYSADGASILSRVDPEDILYRYAPEVFPHDPERTKLGFATNPPPSILPNYSNDFLQSASQKWLLQLDSFHAYLYEYQSPKNGLQIDQHGTPRDNDGRIEQSPVHYSFAPDDSRLYQLKTQLKPDATPSSSVLSAFALDGELSDYPQASWTTPLDGPHRHFAGFRDTDQAIRLFNASSGEIEWYQPSTGALLERRSINFKLSEAALNPTDFRLIFNTHYEPSKELLVFYNSEEVHCLQFTQKAPRYFAFNDASGTSAIHFPAGADLMIRQTDAGTLNFHSLAPDSNHDELASLTFYNGGSDYLIQSNNGHFDATASIQAKGSYQQGIALLPLSQIFDKAYEPTLLPKLLAGIQLPEQALEFEQIERAPTAQIRHQPYISEQMTLKLSAGSTIGNLAELNLYQNEKLIKSFEVAGSPTSFHEFPVQLIPGLNAFKLVAINVNGIQSIPALAELQFGDPDESDRNSHKLHILVVGINEYQNPKYSLNYALPDASSILETLKTANAALYDEVSTYAIFDHEATADNILAQFDSIRATAKPQDTFIFYFAGHGVMSQENDLFYLVPTNVTQIYGASDTLKTNGISSFKLKQLAETIQAQKQVFILDACNSGGALEVFTSRGASQEKALAQLARATGTHWLTASSSSQFATEFEELGHGAFTYALLAGLNGAADSGDARVSINELKAYLESELPRITAQHKGTAQYPTSYGYGRDFPVALKNQ</sequence>
<evidence type="ECO:0000259" key="2">
    <source>
        <dbReference type="Pfam" id="PF00656"/>
    </source>
</evidence>
<dbReference type="Pfam" id="PF00656">
    <property type="entry name" value="Peptidase_C14"/>
    <property type="match status" value="1"/>
</dbReference>
<evidence type="ECO:0000256" key="1">
    <source>
        <dbReference type="SAM" id="SignalP"/>
    </source>
</evidence>
<evidence type="ECO:0000313" key="4">
    <source>
        <dbReference type="Proteomes" id="UP001324993"/>
    </source>
</evidence>
<feature type="domain" description="Peptidase C14 caspase" evidence="2">
    <location>
        <begin position="918"/>
        <end position="1152"/>
    </location>
</feature>
<protein>
    <submittedName>
        <fullName evidence="3">Caspase family protein</fullName>
    </submittedName>
</protein>